<dbReference type="EMBL" id="JBICBT010001324">
    <property type="protein sequence ID" value="KAL3073054.1"/>
    <property type="molecule type" value="Genomic_DNA"/>
</dbReference>
<dbReference type="Proteomes" id="UP001620626">
    <property type="component" value="Unassembled WGS sequence"/>
</dbReference>
<gene>
    <name evidence="1" type="ORF">niasHT_035330</name>
</gene>
<protein>
    <submittedName>
        <fullName evidence="1">Uncharacterized protein</fullName>
    </submittedName>
</protein>
<accession>A0ABD2HXJ2</accession>
<comment type="caution">
    <text evidence="1">The sequence shown here is derived from an EMBL/GenBank/DDBJ whole genome shotgun (WGS) entry which is preliminary data.</text>
</comment>
<reference evidence="1 2" key="1">
    <citation type="submission" date="2024-10" db="EMBL/GenBank/DDBJ databases">
        <authorList>
            <person name="Kim D."/>
        </authorList>
    </citation>
    <scope>NUCLEOTIDE SEQUENCE [LARGE SCALE GENOMIC DNA]</scope>
    <source>
        <strain evidence="1">BH-2024</strain>
    </source>
</reference>
<name>A0ABD2HXJ2_9BILA</name>
<organism evidence="1 2">
    <name type="scientific">Heterodera trifolii</name>
    <dbReference type="NCBI Taxonomy" id="157864"/>
    <lineage>
        <taxon>Eukaryota</taxon>
        <taxon>Metazoa</taxon>
        <taxon>Ecdysozoa</taxon>
        <taxon>Nematoda</taxon>
        <taxon>Chromadorea</taxon>
        <taxon>Rhabditida</taxon>
        <taxon>Tylenchina</taxon>
        <taxon>Tylenchomorpha</taxon>
        <taxon>Tylenchoidea</taxon>
        <taxon>Heteroderidae</taxon>
        <taxon>Heteroderinae</taxon>
        <taxon>Heterodera</taxon>
    </lineage>
</organism>
<evidence type="ECO:0000313" key="2">
    <source>
        <dbReference type="Proteomes" id="UP001620626"/>
    </source>
</evidence>
<proteinExistence type="predicted"/>
<sequence length="71" mass="8300">MSDLIEPDKVRKFWPQLEVIGMDKALVCDKKTSDFSMEIPLLLEEGVGDEKGQKADKFQFTEKQLSDRFYR</sequence>
<dbReference type="AlphaFoldDB" id="A0ABD2HXJ2"/>
<keyword evidence="2" id="KW-1185">Reference proteome</keyword>
<evidence type="ECO:0000313" key="1">
    <source>
        <dbReference type="EMBL" id="KAL3073054.1"/>
    </source>
</evidence>